<sequence>MLIRSDLLARKLVQFTRHLSSEIIKGARAAAEHGVRPIARGAGGAVEELRNADKGFRRRFDAGDPPSPPPLSESGSGPLDTFYNGARLWQVEQIFPRAFRGTVAAGEEGYIRTASHSSAGDVVYLTDGTDIAGVYGTITSWTDVRDGTMRFHPAGMVLGIDANRIRVHPMAADGHSAANFVEGVSDRVFTTPGRVDTSKIVSVKFQTYDNIIDNPDITLVADGFPGFDGLRQESLRDPAIVADRLSDIAEAVRRNYPSIDVTVGANHLTSDEAIRTFLAT</sequence>
<keyword evidence="3" id="KW-1185">Reference proteome</keyword>
<protein>
    <submittedName>
        <fullName evidence="2">Uncharacterized protein</fullName>
    </submittedName>
</protein>
<proteinExistence type="predicted"/>
<dbReference type="RefSeq" id="WP_195128003.1">
    <property type="nucleotide sequence ID" value="NZ_JADLQX010000002.1"/>
</dbReference>
<accession>A0ABS0CKC2</accession>
<comment type="caution">
    <text evidence="2">The sequence shown here is derived from an EMBL/GenBank/DDBJ whole genome shotgun (WGS) entry which is preliminary data.</text>
</comment>
<evidence type="ECO:0000313" key="2">
    <source>
        <dbReference type="EMBL" id="MBF6296645.1"/>
    </source>
</evidence>
<organism evidence="2 3">
    <name type="scientific">Nocardia amamiensis</name>
    <dbReference type="NCBI Taxonomy" id="404578"/>
    <lineage>
        <taxon>Bacteria</taxon>
        <taxon>Bacillati</taxon>
        <taxon>Actinomycetota</taxon>
        <taxon>Actinomycetes</taxon>
        <taxon>Mycobacteriales</taxon>
        <taxon>Nocardiaceae</taxon>
        <taxon>Nocardia</taxon>
    </lineage>
</organism>
<dbReference type="EMBL" id="JADLQX010000002">
    <property type="protein sequence ID" value="MBF6296645.1"/>
    <property type="molecule type" value="Genomic_DNA"/>
</dbReference>
<name>A0ABS0CKC2_9NOCA</name>
<evidence type="ECO:0000256" key="1">
    <source>
        <dbReference type="SAM" id="MobiDB-lite"/>
    </source>
</evidence>
<reference evidence="2 3" key="1">
    <citation type="submission" date="2020-10" db="EMBL/GenBank/DDBJ databases">
        <title>Identification of Nocardia species via Next-generation sequencing and recognition of intraspecies genetic diversity.</title>
        <authorList>
            <person name="Li P."/>
            <person name="Li P."/>
            <person name="Lu B."/>
        </authorList>
    </citation>
    <scope>NUCLEOTIDE SEQUENCE [LARGE SCALE GENOMIC DNA]</scope>
    <source>
        <strain evidence="2 3">BJ06-0157</strain>
    </source>
</reference>
<feature type="region of interest" description="Disordered" evidence="1">
    <location>
        <begin position="57"/>
        <end position="77"/>
    </location>
</feature>
<evidence type="ECO:0000313" key="3">
    <source>
        <dbReference type="Proteomes" id="UP000702209"/>
    </source>
</evidence>
<dbReference type="Proteomes" id="UP000702209">
    <property type="component" value="Unassembled WGS sequence"/>
</dbReference>
<gene>
    <name evidence="2" type="ORF">IU459_03695</name>
</gene>